<dbReference type="Pfam" id="PF00535">
    <property type="entry name" value="Glycos_transf_2"/>
    <property type="match status" value="1"/>
</dbReference>
<dbReference type="AlphaFoldDB" id="A0A542SNN5"/>
<evidence type="ECO:0000313" key="2">
    <source>
        <dbReference type="EMBL" id="TQK76241.1"/>
    </source>
</evidence>
<reference evidence="2 3" key="1">
    <citation type="submission" date="2019-06" db="EMBL/GenBank/DDBJ databases">
        <title>Sequencing the genomes of 1000 actinobacteria strains.</title>
        <authorList>
            <person name="Klenk H.-P."/>
        </authorList>
    </citation>
    <scope>NUCLEOTIDE SEQUENCE [LARGE SCALE GENOMIC DNA]</scope>
    <source>
        <strain evidence="2 3">DSM 10596</strain>
    </source>
</reference>
<proteinExistence type="predicted"/>
<gene>
    <name evidence="2" type="ORF">FB389_0901</name>
</gene>
<dbReference type="EMBL" id="VFNV01000001">
    <property type="protein sequence ID" value="TQK76241.1"/>
    <property type="molecule type" value="Genomic_DNA"/>
</dbReference>
<name>A0A542SNN5_9MICO</name>
<dbReference type="SUPFAM" id="SSF53448">
    <property type="entry name" value="Nucleotide-diphospho-sugar transferases"/>
    <property type="match status" value="1"/>
</dbReference>
<sequence length="370" mass="39610">MSAPARPRAQIVIAVHTPARPLRRAVSSVLAGGGPIGVIVVAHGIDPDALSPHLAGLDPSRIEVIRHVDGIASAAGPFNAGIAHARAEWVAVMGSDDMVEAGCYEALLRHGDGAPKPPDAILAPIRHQDGTEIPNPLPRPGRTDGLDAVRDRVLYRTSPLGLLRRTLWQSAYRFDESLHAGIDMEPSARLWASGAQIAYPRGAPRYIIGADAASRVSMDPVPVERVMRAVLSTATAPWTRSAPAAVRRSLAVKLARIHVLGFVVARILGQGAGQIAFSDEDIAALRAAMRAICALSDRWAQPFSRADLWVLRELLNPRATASTIGHAVNRRAAANMWNRHVPPNPAHVLDRESNPVRVILTALDRKAISA</sequence>
<protein>
    <submittedName>
        <fullName evidence="2">Glycosyl transferase family 2</fullName>
    </submittedName>
</protein>
<dbReference type="Gene3D" id="3.90.550.10">
    <property type="entry name" value="Spore Coat Polysaccharide Biosynthesis Protein SpsA, Chain A"/>
    <property type="match status" value="1"/>
</dbReference>
<dbReference type="GO" id="GO:0016740">
    <property type="term" value="F:transferase activity"/>
    <property type="evidence" value="ECO:0007669"/>
    <property type="project" value="UniProtKB-KW"/>
</dbReference>
<evidence type="ECO:0000259" key="1">
    <source>
        <dbReference type="Pfam" id="PF00535"/>
    </source>
</evidence>
<accession>A0A542SNN5</accession>
<keyword evidence="2" id="KW-0808">Transferase</keyword>
<dbReference type="RefSeq" id="WP_170207873.1">
    <property type="nucleotide sequence ID" value="NZ_BAAATB010000002.1"/>
</dbReference>
<dbReference type="CDD" id="cd00761">
    <property type="entry name" value="Glyco_tranf_GTA_type"/>
    <property type="match status" value="1"/>
</dbReference>
<keyword evidence="3" id="KW-1185">Reference proteome</keyword>
<organism evidence="2 3">
    <name type="scientific">Rarobacter incanus</name>
    <dbReference type="NCBI Taxonomy" id="153494"/>
    <lineage>
        <taxon>Bacteria</taxon>
        <taxon>Bacillati</taxon>
        <taxon>Actinomycetota</taxon>
        <taxon>Actinomycetes</taxon>
        <taxon>Micrococcales</taxon>
        <taxon>Rarobacteraceae</taxon>
        <taxon>Rarobacter</taxon>
    </lineage>
</organism>
<feature type="domain" description="Glycosyltransferase 2-like" evidence="1">
    <location>
        <begin position="11"/>
        <end position="112"/>
    </location>
</feature>
<comment type="caution">
    <text evidence="2">The sequence shown here is derived from an EMBL/GenBank/DDBJ whole genome shotgun (WGS) entry which is preliminary data.</text>
</comment>
<dbReference type="Proteomes" id="UP000316181">
    <property type="component" value="Unassembled WGS sequence"/>
</dbReference>
<dbReference type="InterPro" id="IPR029044">
    <property type="entry name" value="Nucleotide-diphossugar_trans"/>
</dbReference>
<dbReference type="InterPro" id="IPR001173">
    <property type="entry name" value="Glyco_trans_2-like"/>
</dbReference>
<evidence type="ECO:0000313" key="3">
    <source>
        <dbReference type="Proteomes" id="UP000316181"/>
    </source>
</evidence>